<gene>
    <name evidence="1" type="ORF">PIB30_079623</name>
</gene>
<evidence type="ECO:0000313" key="1">
    <source>
        <dbReference type="EMBL" id="MED6224008.1"/>
    </source>
</evidence>
<organism evidence="1 2">
    <name type="scientific">Stylosanthes scabra</name>
    <dbReference type="NCBI Taxonomy" id="79078"/>
    <lineage>
        <taxon>Eukaryota</taxon>
        <taxon>Viridiplantae</taxon>
        <taxon>Streptophyta</taxon>
        <taxon>Embryophyta</taxon>
        <taxon>Tracheophyta</taxon>
        <taxon>Spermatophyta</taxon>
        <taxon>Magnoliopsida</taxon>
        <taxon>eudicotyledons</taxon>
        <taxon>Gunneridae</taxon>
        <taxon>Pentapetalae</taxon>
        <taxon>rosids</taxon>
        <taxon>fabids</taxon>
        <taxon>Fabales</taxon>
        <taxon>Fabaceae</taxon>
        <taxon>Papilionoideae</taxon>
        <taxon>50 kb inversion clade</taxon>
        <taxon>dalbergioids sensu lato</taxon>
        <taxon>Dalbergieae</taxon>
        <taxon>Pterocarpus clade</taxon>
        <taxon>Stylosanthes</taxon>
    </lineage>
</organism>
<sequence length="150" mass="16307">MLGMNRAIIPRLVKLFSRSWITLRRDPNVTENGLGGFGQAILILINTHTHTHGHTIPLYAPTMQHPTETPLPLTQPCISFLPFCMGEVEVHGGGGVAEAWTWMGWGLGSVWRGMYMGVTFGGIKGHVLARPKHGENVTWDGGGLGLAELV</sequence>
<keyword evidence="2" id="KW-1185">Reference proteome</keyword>
<name>A0ABU6ZPS1_9FABA</name>
<proteinExistence type="predicted"/>
<protein>
    <submittedName>
        <fullName evidence="1">Uncharacterized protein</fullName>
    </submittedName>
</protein>
<evidence type="ECO:0000313" key="2">
    <source>
        <dbReference type="Proteomes" id="UP001341840"/>
    </source>
</evidence>
<dbReference type="Proteomes" id="UP001341840">
    <property type="component" value="Unassembled WGS sequence"/>
</dbReference>
<comment type="caution">
    <text evidence="1">The sequence shown here is derived from an EMBL/GenBank/DDBJ whole genome shotgun (WGS) entry which is preliminary data.</text>
</comment>
<reference evidence="1 2" key="1">
    <citation type="journal article" date="2023" name="Plants (Basel)">
        <title>Bridging the Gap: Combining Genomics and Transcriptomics Approaches to Understand Stylosanthes scabra, an Orphan Legume from the Brazilian Caatinga.</title>
        <authorList>
            <person name="Ferreira-Neto J.R.C."/>
            <person name="da Silva M.D."/>
            <person name="Binneck E."/>
            <person name="de Melo N.F."/>
            <person name="da Silva R.H."/>
            <person name="de Melo A.L.T.M."/>
            <person name="Pandolfi V."/>
            <person name="Bustamante F.O."/>
            <person name="Brasileiro-Vidal A.C."/>
            <person name="Benko-Iseppon A.M."/>
        </authorList>
    </citation>
    <scope>NUCLEOTIDE SEQUENCE [LARGE SCALE GENOMIC DNA]</scope>
    <source>
        <tissue evidence="1">Leaves</tissue>
    </source>
</reference>
<accession>A0ABU6ZPS1</accession>
<dbReference type="EMBL" id="JASCZI010272995">
    <property type="protein sequence ID" value="MED6224008.1"/>
    <property type="molecule type" value="Genomic_DNA"/>
</dbReference>